<evidence type="ECO:0000313" key="1">
    <source>
        <dbReference type="EMBL" id="TMR14101.1"/>
    </source>
</evidence>
<dbReference type="Proteomes" id="UP000309128">
    <property type="component" value="Unassembled WGS sequence"/>
</dbReference>
<dbReference type="EMBL" id="VCKY01000114">
    <property type="protein sequence ID" value="TMR14101.1"/>
    <property type="molecule type" value="Genomic_DNA"/>
</dbReference>
<dbReference type="AlphaFoldDB" id="A0A5S4FBA4"/>
<dbReference type="RefSeq" id="WP_138669546.1">
    <property type="nucleotide sequence ID" value="NZ_VCKY01000114.1"/>
</dbReference>
<name>A0A5S4FBA4_9ACTN</name>
<keyword evidence="2" id="KW-1185">Reference proteome</keyword>
<gene>
    <name evidence="1" type="ORF">ETD86_29590</name>
</gene>
<sequence>MTHNAKFKKRVRAFADQHNLTYQQALQHFNPDGTVRLSRPAECMGDHDKLVCPCEGCEPDRYRSWLTERAPRLARAREAGDPIYDFDHDELNEYFEAMAQYRQLKAALSPLAETRLKEEWALARDGEWPSGWEFTLIIRDAWEQLILPLERDCLRADLAEMVNHIEYPLSGRNDSGYEMDGDGPASREDLADEITRLEELAAQAATIARLIRDHLQGGSAAATDVVT</sequence>
<proteinExistence type="predicted"/>
<accession>A0A5S4FBA4</accession>
<reference evidence="1 2" key="1">
    <citation type="submission" date="2019-05" db="EMBL/GenBank/DDBJ databases">
        <title>Draft genome sequence of Nonomuraea turkmeniaca DSM 43926.</title>
        <authorList>
            <person name="Saricaoglu S."/>
            <person name="Isik K."/>
        </authorList>
    </citation>
    <scope>NUCLEOTIDE SEQUENCE [LARGE SCALE GENOMIC DNA]</scope>
    <source>
        <strain evidence="1 2">DSM 43926</strain>
    </source>
</reference>
<organism evidence="1 2">
    <name type="scientific">Nonomuraea turkmeniaca</name>
    <dbReference type="NCBI Taxonomy" id="103838"/>
    <lineage>
        <taxon>Bacteria</taxon>
        <taxon>Bacillati</taxon>
        <taxon>Actinomycetota</taxon>
        <taxon>Actinomycetes</taxon>
        <taxon>Streptosporangiales</taxon>
        <taxon>Streptosporangiaceae</taxon>
        <taxon>Nonomuraea</taxon>
    </lineage>
</organism>
<protein>
    <submittedName>
        <fullName evidence="1">Uncharacterized protein</fullName>
    </submittedName>
</protein>
<evidence type="ECO:0000313" key="2">
    <source>
        <dbReference type="Proteomes" id="UP000309128"/>
    </source>
</evidence>
<comment type="caution">
    <text evidence="1">The sequence shown here is derived from an EMBL/GenBank/DDBJ whole genome shotgun (WGS) entry which is preliminary data.</text>
</comment>